<dbReference type="GO" id="GO:0030514">
    <property type="term" value="P:negative regulation of BMP signaling pathway"/>
    <property type="evidence" value="ECO:0007669"/>
    <property type="project" value="TreeGrafter"/>
</dbReference>
<feature type="compositionally biased region" description="Basic and acidic residues" evidence="1">
    <location>
        <begin position="508"/>
        <end position="519"/>
    </location>
</feature>
<name>A0A482W7U0_ASBVE</name>
<proteinExistence type="predicted"/>
<dbReference type="Proteomes" id="UP000292052">
    <property type="component" value="Unassembled WGS sequence"/>
</dbReference>
<feature type="compositionally biased region" description="Polar residues" evidence="1">
    <location>
        <begin position="490"/>
        <end position="507"/>
    </location>
</feature>
<comment type="caution">
    <text evidence="3">The sequence shown here is derived from an EMBL/GenBank/DDBJ whole genome shotgun (WGS) entry which is preliminary data.</text>
</comment>
<dbReference type="Pfam" id="PF06911">
    <property type="entry name" value="Senescence"/>
    <property type="match status" value="1"/>
</dbReference>
<feature type="domain" description="MIT" evidence="2">
    <location>
        <begin position="17"/>
        <end position="95"/>
    </location>
</feature>
<keyword evidence="4" id="KW-1185">Reference proteome</keyword>
<dbReference type="GO" id="GO:0051301">
    <property type="term" value="P:cell division"/>
    <property type="evidence" value="ECO:0007669"/>
    <property type="project" value="TreeGrafter"/>
</dbReference>
<organism evidence="3 4">
    <name type="scientific">Asbolus verrucosus</name>
    <name type="common">Desert ironclad beetle</name>
    <dbReference type="NCBI Taxonomy" id="1661398"/>
    <lineage>
        <taxon>Eukaryota</taxon>
        <taxon>Metazoa</taxon>
        <taxon>Ecdysozoa</taxon>
        <taxon>Arthropoda</taxon>
        <taxon>Hexapoda</taxon>
        <taxon>Insecta</taxon>
        <taxon>Pterygota</taxon>
        <taxon>Neoptera</taxon>
        <taxon>Endopterygota</taxon>
        <taxon>Coleoptera</taxon>
        <taxon>Polyphaga</taxon>
        <taxon>Cucujiformia</taxon>
        <taxon>Tenebrionidae</taxon>
        <taxon>Pimeliinae</taxon>
        <taxon>Asbolus</taxon>
    </lineage>
</organism>
<dbReference type="Gene3D" id="1.20.58.80">
    <property type="entry name" value="Phosphotransferase system, lactose/cellobiose-type IIA subunit"/>
    <property type="match status" value="1"/>
</dbReference>
<feature type="region of interest" description="Disordered" evidence="1">
    <location>
        <begin position="488"/>
        <end position="519"/>
    </location>
</feature>
<dbReference type="AlphaFoldDB" id="A0A482W7U0"/>
<dbReference type="EMBL" id="QDEB01020761">
    <property type="protein sequence ID" value="RZC41035.1"/>
    <property type="molecule type" value="Genomic_DNA"/>
</dbReference>
<dbReference type="GO" id="GO:0005886">
    <property type="term" value="C:plasma membrane"/>
    <property type="evidence" value="ECO:0007669"/>
    <property type="project" value="TreeGrafter"/>
</dbReference>
<dbReference type="OrthoDB" id="20821at2759"/>
<sequence length="519" mass="56420">MGNGASTSSWSATYTEIKSKHDAAYVAIQNAITLEEEEKPDEAVKKYKEGIQLIDEALRIQVTCPENPEFTWEKAVVMIQKMKKTRAEVLTRINCIQKSTEQYESVEHPPSYEEAMASTPTETPQTYNELASALNRLTIDTIDTNTPMEAEVVYMYEGVKLYFISPAGEVSSTLRPQTLKIILVDNEGENVPRAILQIGTWVYPLIPGVSPCYRADYGAFILPNVYAETPGSSIGIILPSDADADAYEVLESILYGIVGESKPPEMLLPPSEDLSEKISNGIVTGASFLSRGLVTGAEKVGNLLNLSTPKLINRMNSTDRPAEIPAGVTRSMQIAETATNKAARVTGYVAEQVGVATVKLGKFLAPHIQKQGTRLLTSGFRMSEEDASNKVKGVMTVAAGAVEGFSTVYRGLENSASILGQSLKNNTVKVVQHKYGQPAGEFAGDTLSTVGNVYQISQNTKVIQPKHLAKRTAKEAGKAVVHGYKYKSSRGASTSNQVEFPYNSRNGDVSKHNLPPEKK</sequence>
<dbReference type="SMART" id="SM00745">
    <property type="entry name" value="MIT"/>
    <property type="match status" value="1"/>
</dbReference>
<dbReference type="STRING" id="1661398.A0A482W7U0"/>
<evidence type="ECO:0000259" key="2">
    <source>
        <dbReference type="SMART" id="SM00745"/>
    </source>
</evidence>
<dbReference type="InterPro" id="IPR007330">
    <property type="entry name" value="MIT_dom"/>
</dbReference>
<gene>
    <name evidence="3" type="ORF">BDFB_008231</name>
</gene>
<dbReference type="InterPro" id="IPR045036">
    <property type="entry name" value="Spartin-like"/>
</dbReference>
<evidence type="ECO:0000313" key="4">
    <source>
        <dbReference type="Proteomes" id="UP000292052"/>
    </source>
</evidence>
<dbReference type="PANTHER" id="PTHR21068">
    <property type="entry name" value="SPARTIN"/>
    <property type="match status" value="1"/>
</dbReference>
<accession>A0A482W7U0</accession>
<dbReference type="InterPro" id="IPR009686">
    <property type="entry name" value="Senescence/spartin_C"/>
</dbReference>
<reference evidence="3 4" key="1">
    <citation type="submission" date="2017-03" db="EMBL/GenBank/DDBJ databases">
        <title>Genome of the blue death feigning beetle - Asbolus verrucosus.</title>
        <authorList>
            <person name="Rider S.D."/>
        </authorList>
    </citation>
    <scope>NUCLEOTIDE SEQUENCE [LARGE SCALE GENOMIC DNA]</scope>
    <source>
        <strain evidence="3">Butters</strain>
        <tissue evidence="3">Head and leg muscle</tissue>
    </source>
</reference>
<dbReference type="PANTHER" id="PTHR21068:SF43">
    <property type="entry name" value="SPARTIN"/>
    <property type="match status" value="1"/>
</dbReference>
<evidence type="ECO:0000256" key="1">
    <source>
        <dbReference type="SAM" id="MobiDB-lite"/>
    </source>
</evidence>
<evidence type="ECO:0000313" key="3">
    <source>
        <dbReference type="EMBL" id="RZC41035.1"/>
    </source>
</evidence>
<protein>
    <submittedName>
        <fullName evidence="3">Senescence and/or MIT domain containing protein</fullName>
    </submittedName>
</protein>